<reference evidence="2 3" key="1">
    <citation type="submission" date="2019-07" db="EMBL/GenBank/DDBJ databases">
        <title>Whole genome shotgun sequence of Cellulomonas aerilata NBRC 106308.</title>
        <authorList>
            <person name="Hosoyama A."/>
            <person name="Uohara A."/>
            <person name="Ohji S."/>
            <person name="Ichikawa N."/>
        </authorList>
    </citation>
    <scope>NUCLEOTIDE SEQUENCE [LARGE SCALE GENOMIC DNA]</scope>
    <source>
        <strain evidence="2 3">NBRC 106308</strain>
    </source>
</reference>
<dbReference type="EMBL" id="BJYY01000004">
    <property type="protein sequence ID" value="GEO33184.1"/>
    <property type="molecule type" value="Genomic_DNA"/>
</dbReference>
<dbReference type="RefSeq" id="WP_222595818.1">
    <property type="nucleotide sequence ID" value="NZ_BAAARM010000002.1"/>
</dbReference>
<evidence type="ECO:0008006" key="4">
    <source>
        <dbReference type="Google" id="ProtNLM"/>
    </source>
</evidence>
<feature type="transmembrane region" description="Helical" evidence="1">
    <location>
        <begin position="48"/>
        <end position="70"/>
    </location>
</feature>
<keyword evidence="1" id="KW-0472">Membrane</keyword>
<accession>A0A512D9K7</accession>
<gene>
    <name evidence="2" type="ORF">CAE01nite_09090</name>
</gene>
<dbReference type="Proteomes" id="UP000321181">
    <property type="component" value="Unassembled WGS sequence"/>
</dbReference>
<name>A0A512D9K7_9CELL</name>
<feature type="transmembrane region" description="Helical" evidence="1">
    <location>
        <begin position="77"/>
        <end position="97"/>
    </location>
</feature>
<sequence>MTLTAPGGLLAATALHLGFQAVVTAVVYPALAEVPPDRWGTAHAAHSRRITAVVAPVYGLLGAACLRVVVAGPRTGLAAVAVTGSAAAAVSTALVAAPTHRRLALQGANPLLLARLRRSDGVRLAGAALAAGAALGAVVLEARGGRRTG</sequence>
<comment type="caution">
    <text evidence="2">The sequence shown here is derived from an EMBL/GenBank/DDBJ whole genome shotgun (WGS) entry which is preliminary data.</text>
</comment>
<evidence type="ECO:0000313" key="3">
    <source>
        <dbReference type="Proteomes" id="UP000321181"/>
    </source>
</evidence>
<protein>
    <recommendedName>
        <fullName evidence="4">DUF1772 domain-containing protein</fullName>
    </recommendedName>
</protein>
<keyword evidence="1" id="KW-1133">Transmembrane helix</keyword>
<keyword evidence="1" id="KW-0812">Transmembrane</keyword>
<dbReference type="AlphaFoldDB" id="A0A512D9K7"/>
<feature type="transmembrane region" description="Helical" evidence="1">
    <location>
        <begin position="121"/>
        <end position="140"/>
    </location>
</feature>
<evidence type="ECO:0000313" key="2">
    <source>
        <dbReference type="EMBL" id="GEO33184.1"/>
    </source>
</evidence>
<organism evidence="2 3">
    <name type="scientific">Cellulomonas aerilata</name>
    <dbReference type="NCBI Taxonomy" id="515326"/>
    <lineage>
        <taxon>Bacteria</taxon>
        <taxon>Bacillati</taxon>
        <taxon>Actinomycetota</taxon>
        <taxon>Actinomycetes</taxon>
        <taxon>Micrococcales</taxon>
        <taxon>Cellulomonadaceae</taxon>
        <taxon>Cellulomonas</taxon>
    </lineage>
</organism>
<evidence type="ECO:0000256" key="1">
    <source>
        <dbReference type="SAM" id="Phobius"/>
    </source>
</evidence>
<keyword evidence="3" id="KW-1185">Reference proteome</keyword>
<proteinExistence type="predicted"/>